<gene>
    <name evidence="2" type="ORF">K0U00_05430</name>
</gene>
<dbReference type="EMBL" id="JAHZIK010000078">
    <property type="protein sequence ID" value="MBW7453477.1"/>
    <property type="molecule type" value="Genomic_DNA"/>
</dbReference>
<organism evidence="2 3">
    <name type="scientific">Paenibacillus sepulcri</name>
    <dbReference type="NCBI Taxonomy" id="359917"/>
    <lineage>
        <taxon>Bacteria</taxon>
        <taxon>Bacillati</taxon>
        <taxon>Bacillota</taxon>
        <taxon>Bacilli</taxon>
        <taxon>Bacillales</taxon>
        <taxon>Paenibacillaceae</taxon>
        <taxon>Paenibacillus</taxon>
    </lineage>
</organism>
<dbReference type="RefSeq" id="WP_210041321.1">
    <property type="nucleotide sequence ID" value="NZ_JBHLVU010000073.1"/>
</dbReference>
<dbReference type="InterPro" id="IPR000182">
    <property type="entry name" value="GNAT_dom"/>
</dbReference>
<dbReference type="Pfam" id="PF13302">
    <property type="entry name" value="Acetyltransf_3"/>
    <property type="match status" value="1"/>
</dbReference>
<dbReference type="PANTHER" id="PTHR43415:SF3">
    <property type="entry name" value="GNAT-FAMILY ACETYLTRANSFERASE"/>
    <property type="match status" value="1"/>
</dbReference>
<evidence type="ECO:0000259" key="1">
    <source>
        <dbReference type="PROSITE" id="PS51186"/>
    </source>
</evidence>
<dbReference type="SUPFAM" id="SSF55729">
    <property type="entry name" value="Acyl-CoA N-acyltransferases (Nat)"/>
    <property type="match status" value="1"/>
</dbReference>
<dbReference type="Gene3D" id="3.40.630.30">
    <property type="match status" value="1"/>
</dbReference>
<sequence length="169" mass="19777">MDHSYTFETDRLLYLPLSWKDLELIRQWRNQDHIRVNFIDQNIITTQQQNNWFRKYLKNDNDIMLLAFEKKQHIPVGTAGLYRINRIYNNAEFGRLMIGSKQLSGNGYGTEIVKGLCNFAGEELGLTNIYLQVLDGNENAKHIYQKIGFKHNGVNVENSLKLIQMELIL</sequence>
<evidence type="ECO:0000313" key="2">
    <source>
        <dbReference type="EMBL" id="MBW7453477.1"/>
    </source>
</evidence>
<feature type="domain" description="N-acetyltransferase" evidence="1">
    <location>
        <begin position="12"/>
        <end position="169"/>
    </location>
</feature>
<evidence type="ECO:0000313" key="3">
    <source>
        <dbReference type="Proteomes" id="UP001519887"/>
    </source>
</evidence>
<dbReference type="InterPro" id="IPR016181">
    <property type="entry name" value="Acyl_CoA_acyltransferase"/>
</dbReference>
<reference evidence="2 3" key="1">
    <citation type="submission" date="2021-07" db="EMBL/GenBank/DDBJ databases">
        <title>Paenibacillus radiodurans sp. nov., isolated from the southeastern edge of Tengger Desert.</title>
        <authorList>
            <person name="Zhang G."/>
        </authorList>
    </citation>
    <scope>NUCLEOTIDE SEQUENCE [LARGE SCALE GENOMIC DNA]</scope>
    <source>
        <strain evidence="2 3">CCM 7311</strain>
    </source>
</reference>
<keyword evidence="3" id="KW-1185">Reference proteome</keyword>
<dbReference type="PROSITE" id="PS51186">
    <property type="entry name" value="GNAT"/>
    <property type="match status" value="1"/>
</dbReference>
<comment type="caution">
    <text evidence="2">The sequence shown here is derived from an EMBL/GenBank/DDBJ whole genome shotgun (WGS) entry which is preliminary data.</text>
</comment>
<name>A0ABS7BXV0_9BACL</name>
<protein>
    <submittedName>
        <fullName evidence="2">GNAT family N-acetyltransferase</fullName>
    </submittedName>
</protein>
<accession>A0ABS7BXV0</accession>
<dbReference type="Proteomes" id="UP001519887">
    <property type="component" value="Unassembled WGS sequence"/>
</dbReference>
<proteinExistence type="predicted"/>
<dbReference type="PANTHER" id="PTHR43415">
    <property type="entry name" value="SPERMIDINE N(1)-ACETYLTRANSFERASE"/>
    <property type="match status" value="1"/>
</dbReference>